<dbReference type="AlphaFoldDB" id="A0A7L5DVV9"/>
<dbReference type="SUPFAM" id="SSF88874">
    <property type="entry name" value="Receptor-binding domain of short tail fibre protein gp12"/>
    <property type="match status" value="1"/>
</dbReference>
<dbReference type="RefSeq" id="WP_169606239.1">
    <property type="nucleotide sequence ID" value="NZ_CP051682.1"/>
</dbReference>
<gene>
    <name evidence="2" type="ORF">HH214_04680</name>
</gene>
<protein>
    <submittedName>
        <fullName evidence="2">Phage tail protein</fullName>
    </submittedName>
</protein>
<organism evidence="2 3">
    <name type="scientific">Mucilaginibacter robiniae</name>
    <dbReference type="NCBI Taxonomy" id="2728022"/>
    <lineage>
        <taxon>Bacteria</taxon>
        <taxon>Pseudomonadati</taxon>
        <taxon>Bacteroidota</taxon>
        <taxon>Sphingobacteriia</taxon>
        <taxon>Sphingobacteriales</taxon>
        <taxon>Sphingobacteriaceae</taxon>
        <taxon>Mucilaginibacter</taxon>
    </lineage>
</organism>
<evidence type="ECO:0000313" key="2">
    <source>
        <dbReference type="EMBL" id="QJD95222.1"/>
    </source>
</evidence>
<feature type="domain" description="Phage tail collar" evidence="1">
    <location>
        <begin position="8"/>
        <end position="64"/>
    </location>
</feature>
<reference evidence="2 3" key="1">
    <citation type="submission" date="2020-04" db="EMBL/GenBank/DDBJ databases">
        <title>Genome sequencing of novel species.</title>
        <authorList>
            <person name="Heo J."/>
            <person name="Kim S.-J."/>
            <person name="Kim J.-S."/>
            <person name="Hong S.-B."/>
            <person name="Kwon S.-W."/>
        </authorList>
    </citation>
    <scope>NUCLEOTIDE SEQUENCE [LARGE SCALE GENOMIC DNA]</scope>
    <source>
        <strain evidence="2 3">F39-2</strain>
    </source>
</reference>
<proteinExistence type="predicted"/>
<evidence type="ECO:0000313" key="3">
    <source>
        <dbReference type="Proteomes" id="UP000503278"/>
    </source>
</evidence>
<keyword evidence="3" id="KW-1185">Reference proteome</keyword>
<dbReference type="InterPro" id="IPR037053">
    <property type="entry name" value="Phage_tail_collar_dom_sf"/>
</dbReference>
<accession>A0A7L5DVV9</accession>
<dbReference type="Proteomes" id="UP000503278">
    <property type="component" value="Chromosome"/>
</dbReference>
<dbReference type="KEGG" id="mrob:HH214_04680"/>
<name>A0A7L5DVV9_9SPHI</name>
<sequence>MDVEAYIGEIRMFAGNYAPEGWAFCNGQIMSISSNDILFTLLGTTYGGDGVSTFALPDLQGRVPVHNGTGVGLNPIALGEAGGVTSVSITTANVPPHTHLVNAANEAGTTSTPGSNLISNSAGRAVYVQGSSSPDLSAMSSQSVSPAGVTNINESIMQPYRAISFIIALTGVFPTNNS</sequence>
<dbReference type="InterPro" id="IPR011083">
    <property type="entry name" value="Phage_tail_collar_dom"/>
</dbReference>
<dbReference type="EMBL" id="CP051682">
    <property type="protein sequence ID" value="QJD95222.1"/>
    <property type="molecule type" value="Genomic_DNA"/>
</dbReference>
<evidence type="ECO:0000259" key="1">
    <source>
        <dbReference type="Pfam" id="PF07484"/>
    </source>
</evidence>
<dbReference type="Pfam" id="PF07484">
    <property type="entry name" value="Collar"/>
    <property type="match status" value="1"/>
</dbReference>
<dbReference type="Gene3D" id="3.90.1340.10">
    <property type="entry name" value="Phage tail collar domain"/>
    <property type="match status" value="1"/>
</dbReference>